<dbReference type="InterPro" id="IPR011698">
    <property type="entry name" value="GATase_3"/>
</dbReference>
<comment type="cofactor">
    <cofactor evidence="1 9">
        <name>Mg(2+)</name>
        <dbReference type="ChEBI" id="CHEBI:18420"/>
    </cofactor>
</comment>
<dbReference type="PANTHER" id="PTHR43873">
    <property type="entry name" value="COBYRINATE A,C-DIAMIDE SYNTHASE"/>
    <property type="match status" value="1"/>
</dbReference>
<keyword evidence="3 9" id="KW-0169">Cobalamin biosynthesis</keyword>
<dbReference type="RefSeq" id="WP_238463018.1">
    <property type="nucleotide sequence ID" value="NZ_JAKLJA010000004.1"/>
</dbReference>
<dbReference type="InterPro" id="IPR029062">
    <property type="entry name" value="Class_I_gatase-like"/>
</dbReference>
<keyword evidence="8 9" id="KW-0315">Glutamine amidotransferase</keyword>
<comment type="similarity">
    <text evidence="9">Belongs to the CobB/CbiA family.</text>
</comment>
<dbReference type="SUPFAM" id="SSF52317">
    <property type="entry name" value="Class I glutamine amidotransferase-like"/>
    <property type="match status" value="1"/>
</dbReference>
<evidence type="ECO:0000256" key="3">
    <source>
        <dbReference type="ARBA" id="ARBA00022573"/>
    </source>
</evidence>
<evidence type="ECO:0000256" key="4">
    <source>
        <dbReference type="ARBA" id="ARBA00022598"/>
    </source>
</evidence>
<dbReference type="EMBL" id="JAKLJA010000004">
    <property type="protein sequence ID" value="MCG5073277.1"/>
    <property type="molecule type" value="Genomic_DNA"/>
</dbReference>
<dbReference type="PROSITE" id="PS51274">
    <property type="entry name" value="GATASE_COBBQ"/>
    <property type="match status" value="1"/>
</dbReference>
<feature type="domain" description="CobQ/CobB/MinD/ParA nucleotide binding" evidence="11">
    <location>
        <begin position="14"/>
        <end position="187"/>
    </location>
</feature>
<comment type="function">
    <text evidence="9">Catalyzes the ATP-dependent amidation of the two carboxylate groups at positions a and c of cobyrinate, using either L-glutamine or ammonia as the nitrogen source.</text>
</comment>
<dbReference type="Pfam" id="PF01656">
    <property type="entry name" value="CbiA"/>
    <property type="match status" value="1"/>
</dbReference>
<keyword evidence="10" id="KW-0732">Signal</keyword>
<comment type="catalytic activity">
    <reaction evidence="9">
        <text>cob(II)yrinate + 2 L-glutamine + 2 ATP + 2 H2O = cob(II)yrinate a,c diamide + 2 L-glutamate + 2 ADP + 2 phosphate + 2 H(+)</text>
        <dbReference type="Rhea" id="RHEA:26289"/>
        <dbReference type="ChEBI" id="CHEBI:15377"/>
        <dbReference type="ChEBI" id="CHEBI:15378"/>
        <dbReference type="ChEBI" id="CHEBI:29985"/>
        <dbReference type="ChEBI" id="CHEBI:30616"/>
        <dbReference type="ChEBI" id="CHEBI:43474"/>
        <dbReference type="ChEBI" id="CHEBI:58359"/>
        <dbReference type="ChEBI" id="CHEBI:58537"/>
        <dbReference type="ChEBI" id="CHEBI:58894"/>
        <dbReference type="ChEBI" id="CHEBI:456216"/>
        <dbReference type="EC" id="6.3.5.11"/>
    </reaction>
</comment>
<dbReference type="EC" id="6.3.5.11" evidence="9"/>
<dbReference type="GO" id="GO:0005524">
    <property type="term" value="F:ATP binding"/>
    <property type="evidence" value="ECO:0007669"/>
    <property type="project" value="UniProtKB-UniRule"/>
</dbReference>
<reference evidence="13" key="1">
    <citation type="submission" date="2022-01" db="EMBL/GenBank/DDBJ databases">
        <title>Genome sequence and assembly of Parabukholderia sp. RG36.</title>
        <authorList>
            <person name="Chhetri G."/>
        </authorList>
    </citation>
    <scope>NUCLEOTIDE SEQUENCE</scope>
    <source>
        <strain evidence="13">RG36</strain>
    </source>
</reference>
<evidence type="ECO:0000259" key="12">
    <source>
        <dbReference type="Pfam" id="PF07685"/>
    </source>
</evidence>
<dbReference type="SUPFAM" id="SSF52540">
    <property type="entry name" value="P-loop containing nucleoside triphosphate hydrolases"/>
    <property type="match status" value="1"/>
</dbReference>
<comment type="pathway">
    <text evidence="9">Cofactor biosynthesis; adenosylcobalamin biosynthesis; cob(II)yrinate a,c-diamide from sirohydrochlorin (anaerobic route): step 10/10.</text>
</comment>
<proteinExistence type="inferred from homology"/>
<keyword evidence="7 9" id="KW-0460">Magnesium</keyword>
<keyword evidence="14" id="KW-1185">Reference proteome</keyword>
<dbReference type="PANTHER" id="PTHR43873:SF1">
    <property type="entry name" value="COBYRINATE A,C-DIAMIDE SYNTHASE"/>
    <property type="match status" value="1"/>
</dbReference>
<keyword evidence="5 9" id="KW-0547">Nucleotide-binding</keyword>
<dbReference type="GO" id="GO:0042242">
    <property type="term" value="F:cobyrinic acid a,c-diamide synthase activity"/>
    <property type="evidence" value="ECO:0007669"/>
    <property type="project" value="UniProtKB-UniRule"/>
</dbReference>
<feature type="signal peptide" evidence="10">
    <location>
        <begin position="1"/>
        <end position="21"/>
    </location>
</feature>
<evidence type="ECO:0000259" key="11">
    <source>
        <dbReference type="Pfam" id="PF01656"/>
    </source>
</evidence>
<dbReference type="Proteomes" id="UP001139308">
    <property type="component" value="Unassembled WGS sequence"/>
</dbReference>
<dbReference type="NCBIfam" id="NF002204">
    <property type="entry name" value="PRK01077.1"/>
    <property type="match status" value="1"/>
</dbReference>
<evidence type="ECO:0000256" key="6">
    <source>
        <dbReference type="ARBA" id="ARBA00022840"/>
    </source>
</evidence>
<evidence type="ECO:0000256" key="9">
    <source>
        <dbReference type="HAMAP-Rule" id="MF_00027"/>
    </source>
</evidence>
<dbReference type="InterPro" id="IPR002586">
    <property type="entry name" value="CobQ/CobB/MinD/ParA_Nub-bd_dom"/>
</dbReference>
<comment type="miscellaneous">
    <text evidence="9">The a and c carboxylates of cobyrinate are activated for nucleophilic attack via formation of a phosphorylated intermediate by ATP. CbiA catalyzes first the amidation of the c-carboxylate, and then that of the a-carboxylate.</text>
</comment>
<dbReference type="AlphaFoldDB" id="A0A9X1RPG8"/>
<dbReference type="InterPro" id="IPR027417">
    <property type="entry name" value="P-loop_NTPase"/>
</dbReference>
<dbReference type="Gene3D" id="3.40.50.300">
    <property type="entry name" value="P-loop containing nucleotide triphosphate hydrolases"/>
    <property type="match status" value="2"/>
</dbReference>
<dbReference type="GO" id="GO:0009236">
    <property type="term" value="P:cobalamin biosynthetic process"/>
    <property type="evidence" value="ECO:0007669"/>
    <property type="project" value="UniProtKB-UniRule"/>
</dbReference>
<evidence type="ECO:0000256" key="7">
    <source>
        <dbReference type="ARBA" id="ARBA00022842"/>
    </source>
</evidence>
<dbReference type="Gene3D" id="3.40.50.880">
    <property type="match status" value="1"/>
</dbReference>
<evidence type="ECO:0000313" key="14">
    <source>
        <dbReference type="Proteomes" id="UP001139308"/>
    </source>
</evidence>
<dbReference type="HAMAP" id="MF_00027">
    <property type="entry name" value="CobB_CbiA"/>
    <property type="match status" value="1"/>
</dbReference>
<feature type="chain" id="PRO_5040835916" description="Cobyrinate a,c-diamide synthase" evidence="10">
    <location>
        <begin position="22"/>
        <end position="447"/>
    </location>
</feature>
<evidence type="ECO:0000256" key="1">
    <source>
        <dbReference type="ARBA" id="ARBA00001946"/>
    </source>
</evidence>
<evidence type="ECO:0000256" key="8">
    <source>
        <dbReference type="ARBA" id="ARBA00022962"/>
    </source>
</evidence>
<comment type="caution">
    <text evidence="13">The sequence shown here is derived from an EMBL/GenBank/DDBJ whole genome shotgun (WGS) entry which is preliminary data.</text>
</comment>
<evidence type="ECO:0000313" key="13">
    <source>
        <dbReference type="EMBL" id="MCG5073277.1"/>
    </source>
</evidence>
<name>A0A9X1RPG8_9BURK</name>
<dbReference type="InterPro" id="IPR004484">
    <property type="entry name" value="CbiA/CobB_synth"/>
</dbReference>
<organism evidence="13 14">
    <name type="scientific">Paraburkholderia tagetis</name>
    <dbReference type="NCBI Taxonomy" id="2913261"/>
    <lineage>
        <taxon>Bacteria</taxon>
        <taxon>Pseudomonadati</taxon>
        <taxon>Pseudomonadota</taxon>
        <taxon>Betaproteobacteria</taxon>
        <taxon>Burkholderiales</taxon>
        <taxon>Burkholderiaceae</taxon>
        <taxon>Paraburkholderia</taxon>
    </lineage>
</organism>
<feature type="active site" description="Nucleophile" evidence="9">
    <location>
        <position position="335"/>
    </location>
</feature>
<keyword evidence="4 9" id="KW-0436">Ligase</keyword>
<gene>
    <name evidence="9" type="primary">cbiA</name>
    <name evidence="13" type="ORF">L5014_07850</name>
</gene>
<evidence type="ECO:0000256" key="2">
    <source>
        <dbReference type="ARBA" id="ARBA00006205"/>
    </source>
</evidence>
<dbReference type="CDD" id="cd03130">
    <property type="entry name" value="GATase1_CobB"/>
    <property type="match status" value="1"/>
</dbReference>
<evidence type="ECO:0000256" key="5">
    <source>
        <dbReference type="ARBA" id="ARBA00022741"/>
    </source>
</evidence>
<feature type="site" description="Increases nucleophilicity of active site Cys" evidence="9">
    <location>
        <position position="428"/>
    </location>
</feature>
<evidence type="ECO:0000256" key="10">
    <source>
        <dbReference type="SAM" id="SignalP"/>
    </source>
</evidence>
<feature type="domain" description="CobB/CobQ-like glutamine amidotransferase" evidence="12">
    <location>
        <begin position="252"/>
        <end position="433"/>
    </location>
</feature>
<dbReference type="Pfam" id="PF07685">
    <property type="entry name" value="GATase_3"/>
    <property type="match status" value="1"/>
</dbReference>
<accession>A0A9X1RPG8</accession>
<comment type="domain">
    <text evidence="9">Comprises of two domains. The C-terminal domain contains the binding site for glutamine and catalyzes the hydrolysis of this substrate to glutamate and ammonia. The N-terminal domain is anticipated to bind ATP and cobyrinate and catalyzes the ultimate synthesis of the diamide product. The ammonia produced via the glutaminase domain is probably translocated to the adjacent domain via a molecular tunnel, where it reacts with an activated intermediate.</text>
</comment>
<protein>
    <recommendedName>
        <fullName evidence="9">Cobyrinate a,c-diamide synthase</fullName>
        <ecNumber evidence="9">6.3.5.11</ecNumber>
    </recommendedName>
    <alternativeName>
        <fullName evidence="9">Cobyrinic acid a,c-diamide synthetase</fullName>
    </alternativeName>
</protein>
<comment type="similarity">
    <text evidence="2">Belongs to the CobB/CobQ family. CobQ subfamily.</text>
</comment>
<sequence length="447" mass="47205">MAAVATAIACPALFISASASGQGKTTLTAGLARLHRRMGRRVRVFKTGPDFLDPMILERASGAPVMSLDLWMVGEADCRALLAQAAAQSDLILIEGVMGLFDGTPSSADLAAKFGVPVAAIVSANSMAQTFGAIAFGLARYRADVPFHGVLANRVGSPRHAQMLQEGLPADIRWLGHVASDAAFALPDRHLGLHQASEIDDLDARIERAADALAQTELAQLPPAVEFHSNDADDVDDVDTLASVPRLLDGMRIAVARDAAFSFIYPANLALLEALGARVSFFSPLADESAPASADAIYLPGGYPELHAATLARNMRSADSLRAHTVSGRPLIAECGGMLYLLDALTGVDGTRTPMLGLLPGEATMQKRFAALGMQRLDGTHGMLTGHTFHYSRVSTPLAPALRARHAQTGADGEPLYRHGAIVATYMHAYWPSNPAFTAALFHGTAL</sequence>
<keyword evidence="6 9" id="KW-0067">ATP-binding</keyword>